<dbReference type="AlphaFoldDB" id="A0A0E9N796"/>
<gene>
    <name evidence="3" type="ORF">FPE01S_04_04640</name>
</gene>
<dbReference type="EMBL" id="BBWV01000004">
    <property type="protein sequence ID" value="GAO45220.1"/>
    <property type="molecule type" value="Genomic_DNA"/>
</dbReference>
<dbReference type="PANTHER" id="PTHR23416">
    <property type="entry name" value="SIALIC ACID SYNTHASE-RELATED"/>
    <property type="match status" value="1"/>
</dbReference>
<dbReference type="GO" id="GO:0008374">
    <property type="term" value="F:O-acyltransferase activity"/>
    <property type="evidence" value="ECO:0007669"/>
    <property type="project" value="TreeGrafter"/>
</dbReference>
<dbReference type="Proteomes" id="UP000033121">
    <property type="component" value="Unassembled WGS sequence"/>
</dbReference>
<dbReference type="Pfam" id="PF00132">
    <property type="entry name" value="Hexapep"/>
    <property type="match status" value="1"/>
</dbReference>
<dbReference type="InterPro" id="IPR051159">
    <property type="entry name" value="Hexapeptide_acetyltransf"/>
</dbReference>
<keyword evidence="2 3" id="KW-0808">Transferase</keyword>
<organism evidence="3 4">
    <name type="scientific">Flavihumibacter petaseus NBRC 106054</name>
    <dbReference type="NCBI Taxonomy" id="1220578"/>
    <lineage>
        <taxon>Bacteria</taxon>
        <taxon>Pseudomonadati</taxon>
        <taxon>Bacteroidota</taxon>
        <taxon>Chitinophagia</taxon>
        <taxon>Chitinophagales</taxon>
        <taxon>Chitinophagaceae</taxon>
        <taxon>Flavihumibacter</taxon>
    </lineage>
</organism>
<comment type="similarity">
    <text evidence="1">Belongs to the transferase hexapeptide repeat family.</text>
</comment>
<dbReference type="PANTHER" id="PTHR23416:SF23">
    <property type="entry name" value="ACETYLTRANSFERASE C18B11.09C-RELATED"/>
    <property type="match status" value="1"/>
</dbReference>
<dbReference type="InterPro" id="IPR001451">
    <property type="entry name" value="Hexapep"/>
</dbReference>
<evidence type="ECO:0000256" key="2">
    <source>
        <dbReference type="ARBA" id="ARBA00022679"/>
    </source>
</evidence>
<dbReference type="GO" id="GO:0005829">
    <property type="term" value="C:cytosol"/>
    <property type="evidence" value="ECO:0007669"/>
    <property type="project" value="TreeGrafter"/>
</dbReference>
<evidence type="ECO:0000256" key="1">
    <source>
        <dbReference type="ARBA" id="ARBA00007274"/>
    </source>
</evidence>
<evidence type="ECO:0000313" key="4">
    <source>
        <dbReference type="Proteomes" id="UP000033121"/>
    </source>
</evidence>
<dbReference type="Gene3D" id="2.160.10.10">
    <property type="entry name" value="Hexapeptide repeat proteins"/>
    <property type="match status" value="1"/>
</dbReference>
<proteinExistence type="inferred from homology"/>
<comment type="caution">
    <text evidence="3">The sequence shown here is derived from an EMBL/GenBank/DDBJ whole genome shotgun (WGS) entry which is preliminary data.</text>
</comment>
<dbReference type="SUPFAM" id="SSF51161">
    <property type="entry name" value="Trimeric LpxA-like enzymes"/>
    <property type="match status" value="1"/>
</dbReference>
<name>A0A0E9N796_9BACT</name>
<protein>
    <submittedName>
        <fullName evidence="3">Putative acetyltransferase</fullName>
    </submittedName>
</protein>
<dbReference type="RefSeq" id="WP_052956087.1">
    <property type="nucleotide sequence ID" value="NZ_BBWV01000004.1"/>
</dbReference>
<dbReference type="STRING" id="1220578.FPE01S_04_04640"/>
<reference evidence="3 4" key="1">
    <citation type="submission" date="2015-04" db="EMBL/GenBank/DDBJ databases">
        <title>Whole genome shotgun sequence of Flavihumibacter petaseus NBRC 106054.</title>
        <authorList>
            <person name="Miyazawa S."/>
            <person name="Hosoyama A."/>
            <person name="Hashimoto M."/>
            <person name="Noguchi M."/>
            <person name="Tsuchikane K."/>
            <person name="Ohji S."/>
            <person name="Yamazoe A."/>
            <person name="Ichikawa N."/>
            <person name="Kimura A."/>
            <person name="Fujita N."/>
        </authorList>
    </citation>
    <scope>NUCLEOTIDE SEQUENCE [LARGE SCALE GENOMIC DNA]</scope>
    <source>
        <strain evidence="3 4">NBRC 106054</strain>
    </source>
</reference>
<dbReference type="InterPro" id="IPR011004">
    <property type="entry name" value="Trimer_LpxA-like_sf"/>
</dbReference>
<keyword evidence="4" id="KW-1185">Reference proteome</keyword>
<dbReference type="OrthoDB" id="9814490at2"/>
<sequence>MFGKIKYFLRRPLQLIVVPVVRIFPGLKFIRETQDYQGFVNFEFWFTQKVLNIGGNRKAYWPVHFTSKVYDVEKIDVGIDAYPGIMGGCYITGRGGLTIGDYTQIAPNVAIVTANHDPYDSRKHILKPVAIGKYCWLGAGCKIMPGVVLGDWTVVAAGAVVTKSFPEGFCILGGVPAVKIRDLDKEKCVPFENKHKYRGYIKAEHFEKFKGKYLNL</sequence>
<dbReference type="CDD" id="cd04647">
    <property type="entry name" value="LbH_MAT_like"/>
    <property type="match status" value="1"/>
</dbReference>
<evidence type="ECO:0000313" key="3">
    <source>
        <dbReference type="EMBL" id="GAO45220.1"/>
    </source>
</evidence>
<accession>A0A0E9N796</accession>